<gene>
    <name evidence="2" type="ORF">QRX50_09180</name>
</gene>
<dbReference type="InterPro" id="IPR036388">
    <property type="entry name" value="WH-like_DNA-bd_sf"/>
</dbReference>
<dbReference type="Pfam" id="PF12802">
    <property type="entry name" value="MarR_2"/>
    <property type="match status" value="1"/>
</dbReference>
<dbReference type="KEGG" id="acab:QRX50_09180"/>
<dbReference type="PANTHER" id="PTHR33164">
    <property type="entry name" value="TRANSCRIPTIONAL REGULATOR, MARR FAMILY"/>
    <property type="match status" value="1"/>
</dbReference>
<dbReference type="GO" id="GO:0003700">
    <property type="term" value="F:DNA-binding transcription factor activity"/>
    <property type="evidence" value="ECO:0007669"/>
    <property type="project" value="InterPro"/>
</dbReference>
<dbReference type="Proteomes" id="UP001236014">
    <property type="component" value="Chromosome"/>
</dbReference>
<dbReference type="InterPro" id="IPR039422">
    <property type="entry name" value="MarR/SlyA-like"/>
</dbReference>
<dbReference type="Gene3D" id="1.10.10.10">
    <property type="entry name" value="Winged helix-like DNA-binding domain superfamily/Winged helix DNA-binding domain"/>
    <property type="match status" value="1"/>
</dbReference>
<dbReference type="InterPro" id="IPR000835">
    <property type="entry name" value="HTH_MarR-typ"/>
</dbReference>
<dbReference type="PROSITE" id="PS50995">
    <property type="entry name" value="HTH_MARR_2"/>
    <property type="match status" value="1"/>
</dbReference>
<dbReference type="EMBL" id="CP127294">
    <property type="protein sequence ID" value="WIX80913.1"/>
    <property type="molecule type" value="Genomic_DNA"/>
</dbReference>
<organism evidence="2 3">
    <name type="scientific">Amycolatopsis carbonis</name>
    <dbReference type="NCBI Taxonomy" id="715471"/>
    <lineage>
        <taxon>Bacteria</taxon>
        <taxon>Bacillati</taxon>
        <taxon>Actinomycetota</taxon>
        <taxon>Actinomycetes</taxon>
        <taxon>Pseudonocardiales</taxon>
        <taxon>Pseudonocardiaceae</taxon>
        <taxon>Amycolatopsis</taxon>
    </lineage>
</organism>
<feature type="domain" description="HTH marR-type" evidence="1">
    <location>
        <begin position="8"/>
        <end position="140"/>
    </location>
</feature>
<dbReference type="GO" id="GO:0006950">
    <property type="term" value="P:response to stress"/>
    <property type="evidence" value="ECO:0007669"/>
    <property type="project" value="TreeGrafter"/>
</dbReference>
<sequence>MDRLAGDELEFWHAFKHAAESVRARVAEDIVAATGLSDPDFGVLTRLADHAGRLRQNQLAESMGWHRSRLSHHLTRMEQRGLVERQPVDDGVEVLLTEFGRAEAERARPVHAAAVREHLLEPLGENDVATVKAALDRLRTVKKPRD</sequence>
<evidence type="ECO:0000313" key="3">
    <source>
        <dbReference type="Proteomes" id="UP001236014"/>
    </source>
</evidence>
<dbReference type="SUPFAM" id="SSF46785">
    <property type="entry name" value="Winged helix' DNA-binding domain"/>
    <property type="match status" value="1"/>
</dbReference>
<reference evidence="2 3" key="1">
    <citation type="submission" date="2023-06" db="EMBL/GenBank/DDBJ databases">
        <authorList>
            <person name="Oyuntsetseg B."/>
            <person name="Kim S.B."/>
        </authorList>
    </citation>
    <scope>NUCLEOTIDE SEQUENCE [LARGE SCALE GENOMIC DNA]</scope>
    <source>
        <strain evidence="2 3">2-15</strain>
    </source>
</reference>
<dbReference type="AlphaFoldDB" id="A0A9Y2ILQ1"/>
<accession>A0A9Y2ILQ1</accession>
<evidence type="ECO:0000313" key="2">
    <source>
        <dbReference type="EMBL" id="WIX80913.1"/>
    </source>
</evidence>
<evidence type="ECO:0000259" key="1">
    <source>
        <dbReference type="PROSITE" id="PS50995"/>
    </source>
</evidence>
<name>A0A9Y2ILQ1_9PSEU</name>
<dbReference type="PANTHER" id="PTHR33164:SF99">
    <property type="entry name" value="MARR FAMILY REGULATORY PROTEIN"/>
    <property type="match status" value="1"/>
</dbReference>
<protein>
    <submittedName>
        <fullName evidence="2">MarR family transcriptional regulator</fullName>
    </submittedName>
</protein>
<keyword evidence="3" id="KW-1185">Reference proteome</keyword>
<proteinExistence type="predicted"/>
<dbReference type="InterPro" id="IPR036390">
    <property type="entry name" value="WH_DNA-bd_sf"/>
</dbReference>
<dbReference type="SMART" id="SM00347">
    <property type="entry name" value="HTH_MARR"/>
    <property type="match status" value="1"/>
</dbReference>
<dbReference type="RefSeq" id="WP_285971527.1">
    <property type="nucleotide sequence ID" value="NZ_CP127294.1"/>
</dbReference>